<reference evidence="3 4" key="1">
    <citation type="submission" date="2012-05" db="EMBL/GenBank/DDBJ databases">
        <title>Recombination and specialization in a pathogen metapopulation.</title>
        <authorList>
            <person name="Gardiner A."/>
            <person name="Kemen E."/>
            <person name="Schultz-Larsen T."/>
            <person name="MacLean D."/>
            <person name="Van Oosterhout C."/>
            <person name="Jones J.D.G."/>
        </authorList>
    </citation>
    <scope>NUCLEOTIDE SEQUENCE [LARGE SCALE GENOMIC DNA]</scope>
    <source>
        <strain evidence="3 4">Ac Nc2</strain>
    </source>
</reference>
<dbReference type="EMBL" id="CAIX01000079">
    <property type="protein sequence ID" value="CCI44800.1"/>
    <property type="molecule type" value="Genomic_DNA"/>
</dbReference>
<dbReference type="Proteomes" id="UP000053237">
    <property type="component" value="Unassembled WGS sequence"/>
</dbReference>
<keyword evidence="4" id="KW-1185">Reference proteome</keyword>
<dbReference type="PANTHER" id="PTHR44566">
    <property type="entry name" value="TRANSDUCIN/WD40 REPEAT-LIKE SUPERFAMILY PROTEIN"/>
    <property type="match status" value="1"/>
</dbReference>
<dbReference type="Pfam" id="PF00400">
    <property type="entry name" value="WD40"/>
    <property type="match status" value="1"/>
</dbReference>
<name>A0A024GE47_9STRA</name>
<feature type="compositionally biased region" description="Polar residues" evidence="2">
    <location>
        <begin position="68"/>
        <end position="78"/>
    </location>
</feature>
<dbReference type="InterPro" id="IPR053053">
    <property type="entry name" value="WD_repeat_protein"/>
</dbReference>
<dbReference type="PROSITE" id="PS50294">
    <property type="entry name" value="WD_REPEATS_REGION"/>
    <property type="match status" value="1"/>
</dbReference>
<gene>
    <name evidence="3" type="ORF">BN9_056240</name>
</gene>
<evidence type="ECO:0000256" key="1">
    <source>
        <dbReference type="PROSITE-ProRule" id="PRU00221"/>
    </source>
</evidence>
<dbReference type="InParanoid" id="A0A024GE47"/>
<dbReference type="AlphaFoldDB" id="A0A024GE47"/>
<protein>
    <submittedName>
        <fullName evidence="3">Uncharacterized protein</fullName>
    </submittedName>
</protein>
<organism evidence="3 4">
    <name type="scientific">Albugo candida</name>
    <dbReference type="NCBI Taxonomy" id="65357"/>
    <lineage>
        <taxon>Eukaryota</taxon>
        <taxon>Sar</taxon>
        <taxon>Stramenopiles</taxon>
        <taxon>Oomycota</taxon>
        <taxon>Peronosporomycetes</taxon>
        <taxon>Albuginales</taxon>
        <taxon>Albuginaceae</taxon>
        <taxon>Albugo</taxon>
    </lineage>
</organism>
<comment type="caution">
    <text evidence="3">The sequence shown here is derived from an EMBL/GenBank/DDBJ whole genome shotgun (WGS) entry which is preliminary data.</text>
</comment>
<dbReference type="Gene3D" id="2.130.10.10">
    <property type="entry name" value="YVTN repeat-like/Quinoprotein amine dehydrogenase"/>
    <property type="match status" value="1"/>
</dbReference>
<evidence type="ECO:0000313" key="4">
    <source>
        <dbReference type="Proteomes" id="UP000053237"/>
    </source>
</evidence>
<accession>A0A024GE47</accession>
<dbReference type="STRING" id="65357.A0A024GE47"/>
<feature type="repeat" description="WD" evidence="1">
    <location>
        <begin position="112"/>
        <end position="146"/>
    </location>
</feature>
<dbReference type="InterPro" id="IPR036322">
    <property type="entry name" value="WD40_repeat_dom_sf"/>
</dbReference>
<dbReference type="SMART" id="SM00320">
    <property type="entry name" value="WD40"/>
    <property type="match status" value="5"/>
</dbReference>
<evidence type="ECO:0000256" key="2">
    <source>
        <dbReference type="SAM" id="MobiDB-lite"/>
    </source>
</evidence>
<dbReference type="PROSITE" id="PS50082">
    <property type="entry name" value="WD_REPEATS_2"/>
    <property type="match status" value="1"/>
</dbReference>
<feature type="region of interest" description="Disordered" evidence="2">
    <location>
        <begin position="52"/>
        <end position="78"/>
    </location>
</feature>
<dbReference type="SUPFAM" id="SSF50978">
    <property type="entry name" value="WD40 repeat-like"/>
    <property type="match status" value="1"/>
</dbReference>
<proteinExistence type="predicted"/>
<dbReference type="OrthoDB" id="256303at2759"/>
<keyword evidence="1" id="KW-0853">WD repeat</keyword>
<sequence length="433" mass="48753">MYTESGIRLLDATYDSSLDDEETTTFTPLHPTRIRSVTSHFLQREHKLLHQRNNRGSNVKFRPYKPSHLSSESNQSPHPLFTPCSSESLVLEHPPQTTIHSKYTPQTLLHTLRGHENSVYSIQWNVRFPHLLLSASMDRTVRVWSIPALNQRTQDTGFLSRVHTGGVRVAKWTLSGTHYVSGGYDKQLVYVDVNAESVVTCISSTQPIRSIAIHPENQNIILTGQANQIVAYDLRSKATHAPSTFRKNFEQVHDLLFLPPVPNAAFGGYDLRFVSSASTKGRNVSNETLLVWDFRSSAVLYDRLESDGFEFPSLRAHPSNTFFVAQSSLHQAILFSCKAPYKRFKHKTFGKRQSCHLVEGYSLHSSFHPDGNFYASGDALGRIFYYNARSGAFVCKTRVGSNCACLCVEYHPSQKKPSLLAAATYNGSIHLFQ</sequence>
<dbReference type="PANTHER" id="PTHR44566:SF1">
    <property type="entry name" value="WD REPEAT-CONTAINING PROTEIN 25"/>
    <property type="match status" value="1"/>
</dbReference>
<dbReference type="InterPro" id="IPR015943">
    <property type="entry name" value="WD40/YVTN_repeat-like_dom_sf"/>
</dbReference>
<evidence type="ECO:0000313" key="3">
    <source>
        <dbReference type="EMBL" id="CCI44800.1"/>
    </source>
</evidence>
<dbReference type="InterPro" id="IPR001680">
    <property type="entry name" value="WD40_rpt"/>
</dbReference>